<dbReference type="AlphaFoldDB" id="A0A7W6LKG3"/>
<proteinExistence type="predicted"/>
<feature type="region of interest" description="Disordered" evidence="1">
    <location>
        <begin position="44"/>
        <end position="92"/>
    </location>
</feature>
<feature type="compositionally biased region" description="Basic and acidic residues" evidence="1">
    <location>
        <begin position="127"/>
        <end position="136"/>
    </location>
</feature>
<protein>
    <submittedName>
        <fullName evidence="2">Uncharacterized protein</fullName>
    </submittedName>
</protein>
<dbReference type="Proteomes" id="UP000519897">
    <property type="component" value="Unassembled WGS sequence"/>
</dbReference>
<evidence type="ECO:0000313" key="2">
    <source>
        <dbReference type="EMBL" id="MBB4146030.1"/>
    </source>
</evidence>
<sequence>MNKSYLVKREHIGDKDYKPGDTREAHPTDVAHLVAAGTLVEVTKAADVPTPAPKPKENTAAPKPRAPRDYKKKVDPPPSTKSEAGEQASGTLPLVDPAAGVVVESTSVTPAAATALATLFNTLPEGEAGKPLDEGKQPAATAENADEGEPDEDDVGDGYGIMGTDDEEE</sequence>
<accession>A0A7W6LKG3</accession>
<keyword evidence="3" id="KW-1185">Reference proteome</keyword>
<gene>
    <name evidence="2" type="ORF">GGQ72_004599</name>
</gene>
<dbReference type="EMBL" id="JACIEC010000016">
    <property type="protein sequence ID" value="MBB4146030.1"/>
    <property type="molecule type" value="Genomic_DNA"/>
</dbReference>
<evidence type="ECO:0000313" key="3">
    <source>
        <dbReference type="Proteomes" id="UP000519897"/>
    </source>
</evidence>
<name>A0A7W6LKG3_9HYPH</name>
<reference evidence="2 3" key="1">
    <citation type="submission" date="2020-08" db="EMBL/GenBank/DDBJ databases">
        <title>Genomic Encyclopedia of Type Strains, Phase IV (KMG-IV): sequencing the most valuable type-strain genomes for metagenomic binning, comparative biology and taxonomic classification.</title>
        <authorList>
            <person name="Goeker M."/>
        </authorList>
    </citation>
    <scope>NUCLEOTIDE SEQUENCE [LARGE SCALE GENOMIC DNA]</scope>
    <source>
        <strain evidence="2 3">DSM 29514</strain>
    </source>
</reference>
<feature type="compositionally biased region" description="Acidic residues" evidence="1">
    <location>
        <begin position="144"/>
        <end position="156"/>
    </location>
</feature>
<feature type="region of interest" description="Disordered" evidence="1">
    <location>
        <begin position="1"/>
        <end position="27"/>
    </location>
</feature>
<organism evidence="2 3">
    <name type="scientific">Rhizobium rhizoryzae</name>
    <dbReference type="NCBI Taxonomy" id="451876"/>
    <lineage>
        <taxon>Bacteria</taxon>
        <taxon>Pseudomonadati</taxon>
        <taxon>Pseudomonadota</taxon>
        <taxon>Alphaproteobacteria</taxon>
        <taxon>Hyphomicrobiales</taxon>
        <taxon>Rhizobiaceae</taxon>
        <taxon>Rhizobium/Agrobacterium group</taxon>
        <taxon>Rhizobium</taxon>
    </lineage>
</organism>
<dbReference type="RefSeq" id="WP_165137675.1">
    <property type="nucleotide sequence ID" value="NZ_CP049252.1"/>
</dbReference>
<feature type="region of interest" description="Disordered" evidence="1">
    <location>
        <begin position="124"/>
        <end position="169"/>
    </location>
</feature>
<comment type="caution">
    <text evidence="2">The sequence shown here is derived from an EMBL/GenBank/DDBJ whole genome shotgun (WGS) entry which is preliminary data.</text>
</comment>
<evidence type="ECO:0000256" key="1">
    <source>
        <dbReference type="SAM" id="MobiDB-lite"/>
    </source>
</evidence>
<feature type="compositionally biased region" description="Basic and acidic residues" evidence="1">
    <location>
        <begin position="7"/>
        <end position="27"/>
    </location>
</feature>
<feature type="compositionally biased region" description="Basic and acidic residues" evidence="1">
    <location>
        <begin position="66"/>
        <end position="75"/>
    </location>
</feature>